<comment type="caution">
    <text evidence="2">The sequence shown here is derived from an EMBL/GenBank/DDBJ whole genome shotgun (WGS) entry which is preliminary data.</text>
</comment>
<dbReference type="SMART" id="SM00054">
    <property type="entry name" value="EFh"/>
    <property type="match status" value="3"/>
</dbReference>
<feature type="domain" description="EF-hand" evidence="1">
    <location>
        <begin position="5"/>
        <end position="40"/>
    </location>
</feature>
<keyword evidence="3" id="KW-1185">Reference proteome</keyword>
<dbReference type="Proteomes" id="UP001500909">
    <property type="component" value="Unassembled WGS sequence"/>
</dbReference>
<dbReference type="CDD" id="cd00051">
    <property type="entry name" value="EFh"/>
    <property type="match status" value="1"/>
</dbReference>
<accession>A0ABN0ZF37</accession>
<dbReference type="RefSeq" id="WP_052864211.1">
    <property type="nucleotide sequence ID" value="NZ_BAAABY010000007.1"/>
</dbReference>
<gene>
    <name evidence="2" type="ORF">GCM10010361_06800</name>
</gene>
<evidence type="ECO:0000313" key="3">
    <source>
        <dbReference type="Proteomes" id="UP001500909"/>
    </source>
</evidence>
<dbReference type="Pfam" id="PF13499">
    <property type="entry name" value="EF-hand_7"/>
    <property type="match status" value="1"/>
</dbReference>
<protein>
    <submittedName>
        <fullName evidence="2">EF-hand domain-containing protein</fullName>
    </submittedName>
</protein>
<dbReference type="PROSITE" id="PS00018">
    <property type="entry name" value="EF_HAND_1"/>
    <property type="match status" value="2"/>
</dbReference>
<dbReference type="PROSITE" id="PS50222">
    <property type="entry name" value="EF_HAND_2"/>
    <property type="match status" value="2"/>
</dbReference>
<dbReference type="EMBL" id="BAAABY010000007">
    <property type="protein sequence ID" value="GAA0445671.1"/>
    <property type="molecule type" value="Genomic_DNA"/>
</dbReference>
<proteinExistence type="predicted"/>
<name>A0ABN0ZF37_9ACTN</name>
<evidence type="ECO:0000313" key="2">
    <source>
        <dbReference type="EMBL" id="GAA0445671.1"/>
    </source>
</evidence>
<dbReference type="InterPro" id="IPR018247">
    <property type="entry name" value="EF_Hand_1_Ca_BS"/>
</dbReference>
<organism evidence="2 3">
    <name type="scientific">Streptomyces olivaceiscleroticus</name>
    <dbReference type="NCBI Taxonomy" id="68245"/>
    <lineage>
        <taxon>Bacteria</taxon>
        <taxon>Bacillati</taxon>
        <taxon>Actinomycetota</taxon>
        <taxon>Actinomycetes</taxon>
        <taxon>Kitasatosporales</taxon>
        <taxon>Streptomycetaceae</taxon>
        <taxon>Streptomyces</taxon>
    </lineage>
</organism>
<feature type="domain" description="EF-hand" evidence="1">
    <location>
        <begin position="134"/>
        <end position="169"/>
    </location>
</feature>
<dbReference type="InterPro" id="IPR011992">
    <property type="entry name" value="EF-hand-dom_pair"/>
</dbReference>
<dbReference type="InterPro" id="IPR002048">
    <property type="entry name" value="EF_hand_dom"/>
</dbReference>
<dbReference type="Gene3D" id="1.10.238.10">
    <property type="entry name" value="EF-hand"/>
    <property type="match status" value="1"/>
</dbReference>
<evidence type="ECO:0000259" key="1">
    <source>
        <dbReference type="PROSITE" id="PS50222"/>
    </source>
</evidence>
<dbReference type="SUPFAM" id="SSF47473">
    <property type="entry name" value="EF-hand"/>
    <property type="match status" value="1"/>
</dbReference>
<sequence length="177" mass="19216">MATPVANERLQKRFDKWDSDGNGILEWGDFEQEAAKIAQNFGADANSKKAKTLREGFRALFDHLTQAAGAPSNGPLTRDQFMGVTENLIFQGGEADFNRALGPVVKGIIGLCDKNADGQINAGEFEAWLVGVGVDRSAAQEAFRKVDSDDNGELSLDELLAAVREYHFGQLDVELLG</sequence>
<reference evidence="2 3" key="1">
    <citation type="journal article" date="2019" name="Int. J. Syst. Evol. Microbiol.">
        <title>The Global Catalogue of Microorganisms (GCM) 10K type strain sequencing project: providing services to taxonomists for standard genome sequencing and annotation.</title>
        <authorList>
            <consortium name="The Broad Institute Genomics Platform"/>
            <consortium name="The Broad Institute Genome Sequencing Center for Infectious Disease"/>
            <person name="Wu L."/>
            <person name="Ma J."/>
        </authorList>
    </citation>
    <scope>NUCLEOTIDE SEQUENCE [LARGE SCALE GENOMIC DNA]</scope>
    <source>
        <strain evidence="2 3">JCM 4805</strain>
    </source>
</reference>